<keyword evidence="1" id="KW-1133">Transmembrane helix</keyword>
<protein>
    <submittedName>
        <fullName evidence="2">Uncharacterized protein</fullName>
    </submittedName>
</protein>
<keyword evidence="3" id="KW-1185">Reference proteome</keyword>
<evidence type="ECO:0000313" key="2">
    <source>
        <dbReference type="EMBL" id="CAH9070341.1"/>
    </source>
</evidence>
<dbReference type="AlphaFoldDB" id="A0A9P0YNI7"/>
<keyword evidence="1" id="KW-0472">Membrane</keyword>
<name>A0A9P0YNI7_CUSEU</name>
<sequence>MRHRQWTAMPVEPEMLMVVVPEKAAALVMADMAAVPEMAVASEMAAASVMPKMDTALCEAYVVYCALPLLYVTVNFNFVILFCIINKGINFFIKGIFVSYY</sequence>
<comment type="caution">
    <text evidence="2">The sequence shown here is derived from an EMBL/GenBank/DDBJ whole genome shotgun (WGS) entry which is preliminary data.</text>
</comment>
<proteinExistence type="predicted"/>
<feature type="transmembrane region" description="Helical" evidence="1">
    <location>
        <begin position="61"/>
        <end position="85"/>
    </location>
</feature>
<dbReference type="Proteomes" id="UP001152484">
    <property type="component" value="Unassembled WGS sequence"/>
</dbReference>
<dbReference type="EMBL" id="CAMAPE010000005">
    <property type="protein sequence ID" value="CAH9070341.1"/>
    <property type="molecule type" value="Genomic_DNA"/>
</dbReference>
<keyword evidence="1" id="KW-0812">Transmembrane</keyword>
<reference evidence="2" key="1">
    <citation type="submission" date="2022-07" db="EMBL/GenBank/DDBJ databases">
        <authorList>
            <person name="Macas J."/>
            <person name="Novak P."/>
            <person name="Neumann P."/>
        </authorList>
    </citation>
    <scope>NUCLEOTIDE SEQUENCE</scope>
</reference>
<evidence type="ECO:0000256" key="1">
    <source>
        <dbReference type="SAM" id="Phobius"/>
    </source>
</evidence>
<accession>A0A9P0YNI7</accession>
<gene>
    <name evidence="2" type="ORF">CEURO_LOCUS3621</name>
</gene>
<evidence type="ECO:0000313" key="3">
    <source>
        <dbReference type="Proteomes" id="UP001152484"/>
    </source>
</evidence>
<organism evidence="2 3">
    <name type="scientific">Cuscuta europaea</name>
    <name type="common">European dodder</name>
    <dbReference type="NCBI Taxonomy" id="41803"/>
    <lineage>
        <taxon>Eukaryota</taxon>
        <taxon>Viridiplantae</taxon>
        <taxon>Streptophyta</taxon>
        <taxon>Embryophyta</taxon>
        <taxon>Tracheophyta</taxon>
        <taxon>Spermatophyta</taxon>
        <taxon>Magnoliopsida</taxon>
        <taxon>eudicotyledons</taxon>
        <taxon>Gunneridae</taxon>
        <taxon>Pentapetalae</taxon>
        <taxon>asterids</taxon>
        <taxon>lamiids</taxon>
        <taxon>Solanales</taxon>
        <taxon>Convolvulaceae</taxon>
        <taxon>Cuscuteae</taxon>
        <taxon>Cuscuta</taxon>
        <taxon>Cuscuta subgen. Cuscuta</taxon>
    </lineage>
</organism>